<evidence type="ECO:0000313" key="2">
    <source>
        <dbReference type="Proteomes" id="UP000256970"/>
    </source>
</evidence>
<name>A0A383WLF0_TETOB</name>
<proteinExistence type="predicted"/>
<sequence>MASLFASITDASLITESDVADVAQQLASSNVAAAPLIAPPPAAATANAAAAAIDLVNMGQHSALAATPPAAAAAARVSSAAAANAAPAADKDTPYRQLVEQLLEMVLGRGQARLPAMSSCHLALLGLSEQQRRQALGHRCFGRMRVDQKLVSSLAAAGMPGLLAMQGPGLLHG</sequence>
<gene>
    <name evidence="1" type="ORF">BQ4739_LOCUS18395</name>
</gene>
<keyword evidence="2" id="KW-1185">Reference proteome</keyword>
<organism evidence="1 2">
    <name type="scientific">Tetradesmus obliquus</name>
    <name type="common">Green alga</name>
    <name type="synonym">Acutodesmus obliquus</name>
    <dbReference type="NCBI Taxonomy" id="3088"/>
    <lineage>
        <taxon>Eukaryota</taxon>
        <taxon>Viridiplantae</taxon>
        <taxon>Chlorophyta</taxon>
        <taxon>core chlorophytes</taxon>
        <taxon>Chlorophyceae</taxon>
        <taxon>CS clade</taxon>
        <taxon>Sphaeropleales</taxon>
        <taxon>Scenedesmaceae</taxon>
        <taxon>Tetradesmus</taxon>
    </lineage>
</organism>
<accession>A0A383WLF0</accession>
<reference evidence="1 2" key="1">
    <citation type="submission" date="2016-10" db="EMBL/GenBank/DDBJ databases">
        <authorList>
            <person name="Cai Z."/>
        </authorList>
    </citation>
    <scope>NUCLEOTIDE SEQUENCE [LARGE SCALE GENOMIC DNA]</scope>
</reference>
<evidence type="ECO:0000313" key="1">
    <source>
        <dbReference type="EMBL" id="SZX78073.1"/>
    </source>
</evidence>
<dbReference type="EMBL" id="FNXT01001302">
    <property type="protein sequence ID" value="SZX78073.1"/>
    <property type="molecule type" value="Genomic_DNA"/>
</dbReference>
<protein>
    <submittedName>
        <fullName evidence="1">Uncharacterized protein</fullName>
    </submittedName>
</protein>
<dbReference type="Proteomes" id="UP000256970">
    <property type="component" value="Unassembled WGS sequence"/>
</dbReference>
<dbReference type="AlphaFoldDB" id="A0A383WLF0"/>